<evidence type="ECO:0000313" key="4">
    <source>
        <dbReference type="Proteomes" id="UP000078435"/>
    </source>
</evidence>
<comment type="caution">
    <text evidence="3">The sequence shown here is derived from an EMBL/GenBank/DDBJ whole genome shotgun (WGS) entry which is preliminary data.</text>
</comment>
<keyword evidence="1" id="KW-0732">Signal</keyword>
<evidence type="ECO:0000313" key="3">
    <source>
        <dbReference type="EMBL" id="KXU81893.1"/>
    </source>
</evidence>
<evidence type="ECO:0000256" key="1">
    <source>
        <dbReference type="SAM" id="SignalP"/>
    </source>
</evidence>
<protein>
    <submittedName>
        <fullName evidence="3">Glycine/betaine ABC transporter substrate-binding protein</fullName>
    </submittedName>
</protein>
<proteinExistence type="predicted"/>
<accession>A0A175VMZ9</accession>
<sequence length="323" mass="35373">MKAITQGMTLGCLLLSTAAMAGVTVQPIQSTLPEEAFQTLLVSKLLGELGYDVKPAKEADYNVGYASVASGDATFLAFNWDPLHKDKYEKAGGDNRFYRKGIYVTGAAQGYLIDKATADKYGITNIAQLKDPKLAALFDSDGDGKADLAGCNPGWGCEMVINHQLKTYGLAQTVTHQQGNYAAIIADTITRFKEQKPVLYYTWTPYWVSGELVPGKDVVWLEVPYTTLPEGREGDTQLANGKNYGFEMNTMHIVANKGFAEANPSAAKLFAEMKLPINDINVQNGLMKQGQNKPADIERHADAWLKGHKDLVNDWLTRARAAK</sequence>
<evidence type="ECO:0000259" key="2">
    <source>
        <dbReference type="Pfam" id="PF04069"/>
    </source>
</evidence>
<reference evidence="3 4" key="1">
    <citation type="submission" date="2016-02" db="EMBL/GenBank/DDBJ databases">
        <title>Draft genome sequence of Aeromonas trota strain 1999lcr isolated from cerebrospinal fluid (CSF).</title>
        <authorList>
            <person name="Dallagassa C.B."/>
            <person name="Prediger K.C."/>
            <person name="Weiss V.A."/>
            <person name="Assis F.E."/>
            <person name="Baura V."/>
            <person name="Cruz L.M."/>
            <person name="Souza E.M."/>
            <person name="Pedrosa F.O."/>
            <person name="Fadel-Picheth C.M."/>
        </authorList>
    </citation>
    <scope>NUCLEOTIDE SEQUENCE [LARGE SCALE GENOMIC DNA]</scope>
    <source>
        <strain evidence="3 4">1999lcr</strain>
    </source>
</reference>
<dbReference type="OrthoDB" id="9787902at2"/>
<feature type="signal peptide" evidence="1">
    <location>
        <begin position="1"/>
        <end position="21"/>
    </location>
</feature>
<dbReference type="CDD" id="cd13638">
    <property type="entry name" value="PBP2_EcProx_like"/>
    <property type="match status" value="1"/>
</dbReference>
<name>A0A175VMZ9_AEREN</name>
<dbReference type="NCBIfam" id="NF008334">
    <property type="entry name" value="PRK11119.1"/>
    <property type="match status" value="1"/>
</dbReference>
<dbReference type="EMBL" id="JMGO02000002">
    <property type="protein sequence ID" value="KXU81893.1"/>
    <property type="molecule type" value="Genomic_DNA"/>
</dbReference>
<dbReference type="InterPro" id="IPR007210">
    <property type="entry name" value="ABC_Gly_betaine_transp_sub-bd"/>
</dbReference>
<organism evidence="3 4">
    <name type="scientific">Aeromonas enteropelogenes</name>
    <name type="common">Aeromonas trota</name>
    <dbReference type="NCBI Taxonomy" id="29489"/>
    <lineage>
        <taxon>Bacteria</taxon>
        <taxon>Pseudomonadati</taxon>
        <taxon>Pseudomonadota</taxon>
        <taxon>Gammaproteobacteria</taxon>
        <taxon>Aeromonadales</taxon>
        <taxon>Aeromonadaceae</taxon>
        <taxon>Aeromonas</taxon>
    </lineage>
</organism>
<feature type="domain" description="ABC-type glycine betaine transport system substrate-binding" evidence="2">
    <location>
        <begin position="24"/>
        <end position="306"/>
    </location>
</feature>
<dbReference type="GO" id="GO:0043190">
    <property type="term" value="C:ATP-binding cassette (ABC) transporter complex"/>
    <property type="evidence" value="ECO:0007669"/>
    <property type="project" value="InterPro"/>
</dbReference>
<dbReference type="SUPFAM" id="SSF53850">
    <property type="entry name" value="Periplasmic binding protein-like II"/>
    <property type="match status" value="1"/>
</dbReference>
<dbReference type="Gene3D" id="3.40.190.100">
    <property type="entry name" value="Glycine betaine-binding periplasmic protein, domain 2"/>
    <property type="match status" value="1"/>
</dbReference>
<feature type="chain" id="PRO_5008043099" evidence="1">
    <location>
        <begin position="22"/>
        <end position="323"/>
    </location>
</feature>
<dbReference type="GO" id="GO:0022857">
    <property type="term" value="F:transmembrane transporter activity"/>
    <property type="evidence" value="ECO:0007669"/>
    <property type="project" value="InterPro"/>
</dbReference>
<dbReference type="Proteomes" id="UP000078435">
    <property type="component" value="Unassembled WGS sequence"/>
</dbReference>
<dbReference type="Gene3D" id="3.40.190.10">
    <property type="entry name" value="Periplasmic binding protein-like II"/>
    <property type="match status" value="1"/>
</dbReference>
<gene>
    <name evidence="3" type="primary">proX</name>
    <name evidence="3" type="ORF">LCR_09415</name>
</gene>
<dbReference type="Pfam" id="PF04069">
    <property type="entry name" value="OpuAC"/>
    <property type="match status" value="1"/>
</dbReference>
<dbReference type="AlphaFoldDB" id="A0A175VMZ9"/>
<dbReference type="RefSeq" id="WP_026456642.1">
    <property type="nucleotide sequence ID" value="NZ_JMGO02000002.1"/>
</dbReference>